<accession>A0A0N0GPQ4</accession>
<evidence type="ECO:0008006" key="3">
    <source>
        <dbReference type="Google" id="ProtNLM"/>
    </source>
</evidence>
<dbReference type="EMBL" id="LAQT01000003">
    <property type="protein sequence ID" value="KPC54024.1"/>
    <property type="molecule type" value="Genomic_DNA"/>
</dbReference>
<sequence length="84" mass="8932">MSQILLGNIPPEASIDDIRALLQDLGVPGLGEITLAEGLSDRLAALITLDLGDTEAGAVSQQLNGHLWRERMLSCAHTNLGWGQ</sequence>
<evidence type="ECO:0000313" key="2">
    <source>
        <dbReference type="Proteomes" id="UP000037939"/>
    </source>
</evidence>
<dbReference type="AlphaFoldDB" id="A0A0N0GPQ4"/>
<evidence type="ECO:0000313" key="1">
    <source>
        <dbReference type="EMBL" id="KPC54024.1"/>
    </source>
</evidence>
<proteinExistence type="predicted"/>
<dbReference type="Proteomes" id="UP000037939">
    <property type="component" value="Unassembled WGS sequence"/>
</dbReference>
<gene>
    <name evidence="1" type="ORF">WG78_05225</name>
</gene>
<dbReference type="OrthoDB" id="8591902at2"/>
<comment type="caution">
    <text evidence="1">The sequence shown here is derived from an EMBL/GenBank/DDBJ whole genome shotgun (WGS) entry which is preliminary data.</text>
</comment>
<organism evidence="1 2">
    <name type="scientific">Amantichitinum ursilacus</name>
    <dbReference type="NCBI Taxonomy" id="857265"/>
    <lineage>
        <taxon>Bacteria</taxon>
        <taxon>Pseudomonadati</taxon>
        <taxon>Pseudomonadota</taxon>
        <taxon>Betaproteobacteria</taxon>
        <taxon>Neisseriales</taxon>
        <taxon>Chitinibacteraceae</taxon>
        <taxon>Amantichitinum</taxon>
    </lineage>
</organism>
<reference evidence="1 2" key="1">
    <citation type="submission" date="2015-07" db="EMBL/GenBank/DDBJ databases">
        <title>Draft genome sequence of the Amantichitinum ursilacus IGB-41, a new chitin-degrading bacterium.</title>
        <authorList>
            <person name="Kirstahler P."/>
            <person name="Guenther M."/>
            <person name="Grumaz C."/>
            <person name="Rupp S."/>
            <person name="Zibek S."/>
            <person name="Sohn K."/>
        </authorList>
    </citation>
    <scope>NUCLEOTIDE SEQUENCE [LARGE SCALE GENOMIC DNA]</scope>
    <source>
        <strain evidence="1 2">IGB-41</strain>
    </source>
</reference>
<dbReference type="STRING" id="857265.WG78_05225"/>
<name>A0A0N0GPQ4_9NEIS</name>
<dbReference type="RefSeq" id="WP_053936739.1">
    <property type="nucleotide sequence ID" value="NZ_LAQT01000003.1"/>
</dbReference>
<protein>
    <recommendedName>
        <fullName evidence="3">RNA-binding protein</fullName>
    </recommendedName>
</protein>
<keyword evidence="2" id="KW-1185">Reference proteome</keyword>